<dbReference type="AlphaFoldDB" id="A0A0F9T622"/>
<comment type="caution">
    <text evidence="1">The sequence shown here is derived from an EMBL/GenBank/DDBJ whole genome shotgun (WGS) entry which is preliminary data.</text>
</comment>
<reference evidence="1" key="1">
    <citation type="journal article" date="2015" name="Nature">
        <title>Complex archaea that bridge the gap between prokaryotes and eukaryotes.</title>
        <authorList>
            <person name="Spang A."/>
            <person name="Saw J.H."/>
            <person name="Jorgensen S.L."/>
            <person name="Zaremba-Niedzwiedzka K."/>
            <person name="Martijn J."/>
            <person name="Lind A.E."/>
            <person name="van Eijk R."/>
            <person name="Schleper C."/>
            <person name="Guy L."/>
            <person name="Ettema T.J."/>
        </authorList>
    </citation>
    <scope>NUCLEOTIDE SEQUENCE</scope>
</reference>
<gene>
    <name evidence="1" type="ORF">LCGC14_0767990</name>
</gene>
<proteinExistence type="predicted"/>
<name>A0A0F9T622_9ZZZZ</name>
<protein>
    <submittedName>
        <fullName evidence="1">Uncharacterized protein</fullName>
    </submittedName>
</protein>
<sequence length="45" mass="5426">MLSTLKMVRLLRRAGKDHRRRARIVQEERLIRTIVANDKRRKGIN</sequence>
<accession>A0A0F9T622</accession>
<evidence type="ECO:0000313" key="1">
    <source>
        <dbReference type="EMBL" id="KKN36988.1"/>
    </source>
</evidence>
<organism evidence="1">
    <name type="scientific">marine sediment metagenome</name>
    <dbReference type="NCBI Taxonomy" id="412755"/>
    <lineage>
        <taxon>unclassified sequences</taxon>
        <taxon>metagenomes</taxon>
        <taxon>ecological metagenomes</taxon>
    </lineage>
</organism>
<dbReference type="EMBL" id="LAZR01001928">
    <property type="protein sequence ID" value="KKN36988.1"/>
    <property type="molecule type" value="Genomic_DNA"/>
</dbReference>